<proteinExistence type="predicted"/>
<sequence length="128" mass="13718">MSRAMITIALIFALHLMGGGNPAVAFTLRFGPAPVTDNSATFHGTSDADIPTPRMLNVIVRADGVTFGPAQPAPETLLTVPAVRVRSRAQPRAADEQPVPLARSLTKPRQLRGAELMLLRQAKQVAER</sequence>
<accession>W4MG27</accession>
<dbReference type="Proteomes" id="UP000019140">
    <property type="component" value="Unassembled WGS sequence"/>
</dbReference>
<dbReference type="AlphaFoldDB" id="W4MG27"/>
<organism evidence="1 2">
    <name type="scientific">Candidatus Entotheonella gemina</name>
    <dbReference type="NCBI Taxonomy" id="1429439"/>
    <lineage>
        <taxon>Bacteria</taxon>
        <taxon>Pseudomonadati</taxon>
        <taxon>Nitrospinota/Tectimicrobiota group</taxon>
        <taxon>Candidatus Tectimicrobiota</taxon>
        <taxon>Candidatus Entotheonellia</taxon>
        <taxon>Candidatus Entotheonellales</taxon>
        <taxon>Candidatus Entotheonellaceae</taxon>
        <taxon>Candidatus Entotheonella</taxon>
    </lineage>
</organism>
<protein>
    <submittedName>
        <fullName evidence="1">Uncharacterized protein</fullName>
    </submittedName>
</protein>
<reference evidence="1 2" key="1">
    <citation type="journal article" date="2014" name="Nature">
        <title>An environmental bacterial taxon with a large and distinct metabolic repertoire.</title>
        <authorList>
            <person name="Wilson M.C."/>
            <person name="Mori T."/>
            <person name="Ruckert C."/>
            <person name="Uria A.R."/>
            <person name="Helf M.J."/>
            <person name="Takada K."/>
            <person name="Gernert C."/>
            <person name="Steffens U.A."/>
            <person name="Heycke N."/>
            <person name="Schmitt S."/>
            <person name="Rinke C."/>
            <person name="Helfrich E.J."/>
            <person name="Brachmann A.O."/>
            <person name="Gurgui C."/>
            <person name="Wakimoto T."/>
            <person name="Kracht M."/>
            <person name="Crusemann M."/>
            <person name="Hentschel U."/>
            <person name="Abe I."/>
            <person name="Matsunaga S."/>
            <person name="Kalinowski J."/>
            <person name="Takeyama H."/>
            <person name="Piel J."/>
        </authorList>
    </citation>
    <scope>NUCLEOTIDE SEQUENCE [LARGE SCALE GENOMIC DNA]</scope>
    <source>
        <strain evidence="2">TSY2</strain>
    </source>
</reference>
<dbReference type="EMBL" id="AZHX01000172">
    <property type="protein sequence ID" value="ETX08627.1"/>
    <property type="molecule type" value="Genomic_DNA"/>
</dbReference>
<evidence type="ECO:0000313" key="2">
    <source>
        <dbReference type="Proteomes" id="UP000019140"/>
    </source>
</evidence>
<keyword evidence="2" id="KW-1185">Reference proteome</keyword>
<name>W4MG27_9BACT</name>
<dbReference type="HOGENOM" id="CLU_1955608_0_0_7"/>
<evidence type="ECO:0000313" key="1">
    <source>
        <dbReference type="EMBL" id="ETX08627.1"/>
    </source>
</evidence>
<comment type="caution">
    <text evidence="1">The sequence shown here is derived from an EMBL/GenBank/DDBJ whole genome shotgun (WGS) entry which is preliminary data.</text>
</comment>
<gene>
    <name evidence="1" type="ORF">ETSY2_04300</name>
</gene>